<dbReference type="InterPro" id="IPR029058">
    <property type="entry name" value="AB_hydrolase_fold"/>
</dbReference>
<sequence>MKGIEHRMLNVNGINMHISALAALGYRAVAPDLRGYGDTGCPAAAESYTCLHVVGDIIALLDSLEAHDKVRAFVALTVPFSPRRPKMKPVERMRAIFGEEYYMCRFQKPGEIEAEIAKYGTGEVLKKILTDRKPGPPRLPKENPFGIPPNASPPLPSWISEDDLKYYANKFEHKGFTGGLNYYRALDLNWELTAPWTGARVNVPVKFIVGDQDMVYTTLV</sequence>
<evidence type="ECO:0000313" key="3">
    <source>
        <dbReference type="EMBL" id="KAE9458971.1"/>
    </source>
</evidence>
<dbReference type="Gene3D" id="3.40.50.1820">
    <property type="entry name" value="alpha/beta hydrolase"/>
    <property type="match status" value="2"/>
</dbReference>
<dbReference type="PRINTS" id="PR00412">
    <property type="entry name" value="EPOXHYDRLASE"/>
</dbReference>
<dbReference type="OrthoDB" id="7130006at2759"/>
<comment type="caution">
    <text evidence="3">The sequence shown here is derived from an EMBL/GenBank/DDBJ whole genome shotgun (WGS) entry which is preliminary data.</text>
</comment>
<feature type="non-terminal residue" evidence="3">
    <location>
        <position position="1"/>
    </location>
</feature>
<dbReference type="GO" id="GO:0016787">
    <property type="term" value="F:hydrolase activity"/>
    <property type="evidence" value="ECO:0007669"/>
    <property type="project" value="UniProtKB-KW"/>
</dbReference>
<accession>A0A6A4LR48</accession>
<gene>
    <name evidence="3" type="ORF">C3L33_09135</name>
</gene>
<organism evidence="3 4">
    <name type="scientific">Rhododendron williamsianum</name>
    <dbReference type="NCBI Taxonomy" id="262921"/>
    <lineage>
        <taxon>Eukaryota</taxon>
        <taxon>Viridiplantae</taxon>
        <taxon>Streptophyta</taxon>
        <taxon>Embryophyta</taxon>
        <taxon>Tracheophyta</taxon>
        <taxon>Spermatophyta</taxon>
        <taxon>Magnoliopsida</taxon>
        <taxon>eudicotyledons</taxon>
        <taxon>Gunneridae</taxon>
        <taxon>Pentapetalae</taxon>
        <taxon>asterids</taxon>
        <taxon>Ericales</taxon>
        <taxon>Ericaceae</taxon>
        <taxon>Ericoideae</taxon>
        <taxon>Rhodoreae</taxon>
        <taxon>Rhododendron</taxon>
    </lineage>
</organism>
<evidence type="ECO:0008006" key="5">
    <source>
        <dbReference type="Google" id="ProtNLM"/>
    </source>
</evidence>
<dbReference type="Proteomes" id="UP000428333">
    <property type="component" value="Linkage Group LG05"/>
</dbReference>
<dbReference type="InterPro" id="IPR000639">
    <property type="entry name" value="Epox_hydrolase-like"/>
</dbReference>
<evidence type="ECO:0000313" key="4">
    <source>
        <dbReference type="Proteomes" id="UP000428333"/>
    </source>
</evidence>
<evidence type="ECO:0000256" key="1">
    <source>
        <dbReference type="ARBA" id="ARBA00022801"/>
    </source>
</evidence>
<evidence type="ECO:0000256" key="2">
    <source>
        <dbReference type="ARBA" id="ARBA00038334"/>
    </source>
</evidence>
<protein>
    <recommendedName>
        <fullName evidence="5">AB hydrolase-1 domain-containing protein</fullName>
    </recommendedName>
</protein>
<proteinExistence type="inferred from homology"/>
<dbReference type="EMBL" id="QEFC01001221">
    <property type="protein sequence ID" value="KAE9458971.1"/>
    <property type="molecule type" value="Genomic_DNA"/>
</dbReference>
<dbReference type="AlphaFoldDB" id="A0A6A4LR48"/>
<name>A0A6A4LR48_9ERIC</name>
<reference evidence="3 4" key="1">
    <citation type="journal article" date="2019" name="Genome Biol. Evol.">
        <title>The Rhododendron genome and chromosomal organization provide insight into shared whole-genome duplications across the heath family (Ericaceae).</title>
        <authorList>
            <person name="Soza V.L."/>
            <person name="Lindsley D."/>
            <person name="Waalkes A."/>
            <person name="Ramage E."/>
            <person name="Patwardhan R.P."/>
            <person name="Burton J.N."/>
            <person name="Adey A."/>
            <person name="Kumar A."/>
            <person name="Qiu R."/>
            <person name="Shendure J."/>
            <person name="Hall B."/>
        </authorList>
    </citation>
    <scope>NUCLEOTIDE SEQUENCE [LARGE SCALE GENOMIC DNA]</scope>
    <source>
        <strain evidence="3">RSF 1966-606</strain>
    </source>
</reference>
<keyword evidence="4" id="KW-1185">Reference proteome</keyword>
<dbReference type="SUPFAM" id="SSF53474">
    <property type="entry name" value="alpha/beta-Hydrolases"/>
    <property type="match status" value="1"/>
</dbReference>
<keyword evidence="1" id="KW-0378">Hydrolase</keyword>
<comment type="similarity">
    <text evidence="2">Belongs to the AB hydrolase superfamily. Epoxide hydrolase family.</text>
</comment>
<dbReference type="PANTHER" id="PTHR43329">
    <property type="entry name" value="EPOXIDE HYDROLASE"/>
    <property type="match status" value="1"/>
</dbReference>